<dbReference type="EMBL" id="CAUYUJ010008335">
    <property type="protein sequence ID" value="CAK0823608.1"/>
    <property type="molecule type" value="Genomic_DNA"/>
</dbReference>
<gene>
    <name evidence="2" type="ORF">PCOR1329_LOCUS24254</name>
</gene>
<feature type="non-terminal residue" evidence="2">
    <location>
        <position position="1"/>
    </location>
</feature>
<evidence type="ECO:0000313" key="2">
    <source>
        <dbReference type="EMBL" id="CAK0823608.1"/>
    </source>
</evidence>
<sequence>DSQVHKTASTTLELKTPVVVLTAKDLMREMEWQRLPKHIKSITTVKMPKQSMMIPSSSAGSASRADYDELFCFRDPSRPFREGNLVQTIGVSIEQSALAEQFWGGQACKMAEETSRELDVQLGLNGVADTYRTMQTLDEFKKTGEVKKLPRSNLGAEGETAGGGTVIVEDCVNSEDEGVQLEAAVHASALAQSPDGASQIDDNTFAELVSDARANLKRSSSLCTMPYYDGDLDAGGSAVKTSRRSGASAGDPSPGKTPSWRGQSAAGTAFGDEDEVQDFKLEGEALYQRKLSRLPLTRVMAEDIKGGWGRTVGGAEKAMKRLASKDEHKVIGAKLQDHIDLANECLQLLPASLPTLPREKVLRIAANLKAKGVAIAISTQISLTVKEAGHIIQMYIEPTRLHVTGQQVGSLLRTLLPFTLEVKEVFDPEHPRLAAIEVADESKFDTWTKVVLTSFIVPRIYDGKEHSKHVQFFFQALGKHFKQVDKLDLNGPEAQMVSEVEDINTVFDCLSGGLDQAAANSSIVKEFIDASKTEGSGWWLSVASACMRTNFYKEQLEKIQRDMPFMEPVMEEICKINEKLNNTSSSVIGQGLKDAAKLLTDYADHAGDWLKPFAESINGKAQAWSDMIVNVEMLFDYSVDSAQDAKMTEAKEVTTQAVQEIVHELSLAFPMGEWTHDMTARLGSLLKSAAEARFTKKFEAVLVGINGALDSSNAPPEDSHHKLASVLVEARVTEHFFQTETQGILKDCIVKVSSMRVELLDLKVHHFFDSIVETLPFYYGTDLVHEKTIIQAIQSALTCMHETKLASDYYNNADGWDPTWEKRAETLSRAGLHLRKILAKLKFYQEPQGSQPSESNALVCQDLADHLLLAMDRSTSMLNTLVEKGSEYTVEDNITSVIDMNRYSLGDAAGGDAHWLISEKPLAEWTEWEELHAKFVTSFAKLPAGKMKAAIEECKEKLKNTQKLETMFSIDLKSKNMADDIKAASTTKLTCAMINEVMKIKKDRDKDVDKRRDAVRQAILQLREVHGLKKGDDYTPYLPKVLVVEAESVVAKKRVK</sequence>
<feature type="region of interest" description="Disordered" evidence="1">
    <location>
        <begin position="236"/>
        <end position="266"/>
    </location>
</feature>
<keyword evidence="3" id="KW-1185">Reference proteome</keyword>
<accession>A0ABN9RW80</accession>
<comment type="caution">
    <text evidence="2">The sequence shown here is derived from an EMBL/GenBank/DDBJ whole genome shotgun (WGS) entry which is preliminary data.</text>
</comment>
<proteinExistence type="predicted"/>
<reference evidence="2" key="1">
    <citation type="submission" date="2023-10" db="EMBL/GenBank/DDBJ databases">
        <authorList>
            <person name="Chen Y."/>
            <person name="Shah S."/>
            <person name="Dougan E. K."/>
            <person name="Thang M."/>
            <person name="Chan C."/>
        </authorList>
    </citation>
    <scope>NUCLEOTIDE SEQUENCE [LARGE SCALE GENOMIC DNA]</scope>
</reference>
<evidence type="ECO:0000256" key="1">
    <source>
        <dbReference type="SAM" id="MobiDB-lite"/>
    </source>
</evidence>
<organism evidence="2 3">
    <name type="scientific">Prorocentrum cordatum</name>
    <dbReference type="NCBI Taxonomy" id="2364126"/>
    <lineage>
        <taxon>Eukaryota</taxon>
        <taxon>Sar</taxon>
        <taxon>Alveolata</taxon>
        <taxon>Dinophyceae</taxon>
        <taxon>Prorocentrales</taxon>
        <taxon>Prorocentraceae</taxon>
        <taxon>Prorocentrum</taxon>
    </lineage>
</organism>
<evidence type="ECO:0000313" key="3">
    <source>
        <dbReference type="Proteomes" id="UP001189429"/>
    </source>
</evidence>
<dbReference type="Proteomes" id="UP001189429">
    <property type="component" value="Unassembled WGS sequence"/>
</dbReference>
<name>A0ABN9RW80_9DINO</name>
<protein>
    <submittedName>
        <fullName evidence="2">Uncharacterized protein</fullName>
    </submittedName>
</protein>